<organism evidence="1 2">
    <name type="scientific">Mycobacteroides abscessus</name>
    <dbReference type="NCBI Taxonomy" id="36809"/>
    <lineage>
        <taxon>Bacteria</taxon>
        <taxon>Bacillati</taxon>
        <taxon>Actinomycetota</taxon>
        <taxon>Actinomycetes</taxon>
        <taxon>Mycobacteriales</taxon>
        <taxon>Mycobacteriaceae</taxon>
        <taxon>Mycobacteroides</taxon>
    </lineage>
</organism>
<name>A0AB33TBZ6_9MYCO</name>
<reference evidence="1 2" key="1">
    <citation type="submission" date="2015-03" db="EMBL/GenBank/DDBJ databases">
        <authorList>
            <consortium name="Pathogen Informatics"/>
            <person name="Murphy D."/>
        </authorList>
    </citation>
    <scope>NUCLEOTIDE SEQUENCE [LARGE SCALE GENOMIC DNA]</scope>
    <source>
        <strain evidence="1 2">PAP036</strain>
    </source>
</reference>
<dbReference type="AlphaFoldDB" id="A0AB33TBZ6"/>
<dbReference type="RefSeq" id="WP_052536738.1">
    <property type="nucleotide sequence ID" value="NZ_CSUW01000016.1"/>
</dbReference>
<evidence type="ECO:0000313" key="1">
    <source>
        <dbReference type="EMBL" id="CPT66856.1"/>
    </source>
</evidence>
<dbReference type="EMBL" id="CSUW01000016">
    <property type="protein sequence ID" value="CPT66856.1"/>
    <property type="molecule type" value="Genomic_DNA"/>
</dbReference>
<accession>A0AB33TBZ6</accession>
<evidence type="ECO:0000313" key="2">
    <source>
        <dbReference type="Proteomes" id="UP000038487"/>
    </source>
</evidence>
<gene>
    <name evidence="1" type="ORF">ERS075527_05079</name>
</gene>
<proteinExistence type="predicted"/>
<protein>
    <submittedName>
        <fullName evidence="1">Uncharacterized protein</fullName>
    </submittedName>
</protein>
<comment type="caution">
    <text evidence="1">The sequence shown here is derived from an EMBL/GenBank/DDBJ whole genome shotgun (WGS) entry which is preliminary data.</text>
</comment>
<dbReference type="Proteomes" id="UP000038487">
    <property type="component" value="Unassembled WGS sequence"/>
</dbReference>
<sequence>MTGDRLTEQQIAALVDTQLVGLNDQFVGRRPTCQHPQHTCRRAVTAVVSVHVLDNCDGEEADEFGNEVFLLCTNCARALWIAAQWEVRDRTVAATRAGVIPMCSTCQAPVAKPSHIVRDLRKYEEVFDAP</sequence>